<dbReference type="EMBL" id="RRYP01016562">
    <property type="protein sequence ID" value="TNV74899.1"/>
    <property type="molecule type" value="Genomic_DNA"/>
</dbReference>
<evidence type="ECO:0000313" key="1">
    <source>
        <dbReference type="EMBL" id="TNV74899.1"/>
    </source>
</evidence>
<dbReference type="Proteomes" id="UP000785679">
    <property type="component" value="Unassembled WGS sequence"/>
</dbReference>
<evidence type="ECO:0000313" key="2">
    <source>
        <dbReference type="Proteomes" id="UP000785679"/>
    </source>
</evidence>
<proteinExistence type="predicted"/>
<keyword evidence="2" id="KW-1185">Reference proteome</keyword>
<organism evidence="1 2">
    <name type="scientific">Halteria grandinella</name>
    <dbReference type="NCBI Taxonomy" id="5974"/>
    <lineage>
        <taxon>Eukaryota</taxon>
        <taxon>Sar</taxon>
        <taxon>Alveolata</taxon>
        <taxon>Ciliophora</taxon>
        <taxon>Intramacronucleata</taxon>
        <taxon>Spirotrichea</taxon>
        <taxon>Stichotrichia</taxon>
        <taxon>Sporadotrichida</taxon>
        <taxon>Halteriidae</taxon>
        <taxon>Halteria</taxon>
    </lineage>
</organism>
<accession>A0A8J8SXW1</accession>
<name>A0A8J8SXW1_HALGN</name>
<dbReference type="AlphaFoldDB" id="A0A8J8SXW1"/>
<sequence>MTPLFKHLKIIIFCGKNPKNSKPNWQPRSKISKLLLMIKQLSIQCRPMHRRRHKISIVLQRRLNPSMKWQSKLLMPNNINVRRLNTRNPQS</sequence>
<comment type="caution">
    <text evidence="1">The sequence shown here is derived from an EMBL/GenBank/DDBJ whole genome shotgun (WGS) entry which is preliminary data.</text>
</comment>
<reference evidence="1" key="1">
    <citation type="submission" date="2019-06" db="EMBL/GenBank/DDBJ databases">
        <authorList>
            <person name="Zheng W."/>
        </authorList>
    </citation>
    <scope>NUCLEOTIDE SEQUENCE</scope>
    <source>
        <strain evidence="1">QDHG01</strain>
    </source>
</reference>
<gene>
    <name evidence="1" type="ORF">FGO68_gene7394</name>
</gene>
<protein>
    <submittedName>
        <fullName evidence="1">Uncharacterized protein</fullName>
    </submittedName>
</protein>